<dbReference type="PANTHER" id="PTHR21047:SF2">
    <property type="entry name" value="THYMIDINE DIPHOSPHO-4-KETO-RHAMNOSE 3,5-EPIMERASE"/>
    <property type="match status" value="1"/>
</dbReference>
<dbReference type="RefSeq" id="WP_255806178.1">
    <property type="nucleotide sequence ID" value="NZ_CP038802.1"/>
</dbReference>
<organism evidence="8 9">
    <name type="scientific">Treponema putidum</name>
    <dbReference type="NCBI Taxonomy" id="221027"/>
    <lineage>
        <taxon>Bacteria</taxon>
        <taxon>Pseudomonadati</taxon>
        <taxon>Spirochaetota</taxon>
        <taxon>Spirochaetia</taxon>
        <taxon>Spirochaetales</taxon>
        <taxon>Treponemataceae</taxon>
        <taxon>Treponema</taxon>
    </lineage>
</organism>
<dbReference type="PANTHER" id="PTHR21047">
    <property type="entry name" value="DTDP-6-DEOXY-D-GLUCOSE-3,5 EPIMERASE"/>
    <property type="match status" value="1"/>
</dbReference>
<accession>A0ABY5HTN6</accession>
<dbReference type="Proteomes" id="UP001059401">
    <property type="component" value="Chromosome"/>
</dbReference>
<comment type="function">
    <text evidence="2">Catalyzes the epimerization of the C3' and C5'positions of dTDP-6-deoxy-D-xylo-4-hexulose, forming dTDP-6-deoxy-L-lyxo-4-hexulose.</text>
</comment>
<evidence type="ECO:0000256" key="2">
    <source>
        <dbReference type="ARBA" id="ARBA00001997"/>
    </source>
</evidence>
<comment type="catalytic activity">
    <reaction evidence="1">
        <text>dTDP-4-dehydro-6-deoxy-alpha-D-glucose = dTDP-4-dehydro-beta-L-rhamnose</text>
        <dbReference type="Rhea" id="RHEA:16969"/>
        <dbReference type="ChEBI" id="CHEBI:57649"/>
        <dbReference type="ChEBI" id="CHEBI:62830"/>
        <dbReference type="EC" id="5.1.3.13"/>
    </reaction>
</comment>
<evidence type="ECO:0000256" key="7">
    <source>
        <dbReference type="ARBA" id="ARBA00033311"/>
    </source>
</evidence>
<evidence type="ECO:0000256" key="4">
    <source>
        <dbReference type="ARBA" id="ARBA00019595"/>
    </source>
</evidence>
<evidence type="ECO:0000313" key="9">
    <source>
        <dbReference type="Proteomes" id="UP001059401"/>
    </source>
</evidence>
<dbReference type="SUPFAM" id="SSF51182">
    <property type="entry name" value="RmlC-like cupins"/>
    <property type="match status" value="1"/>
</dbReference>
<reference evidence="8" key="1">
    <citation type="submission" date="2019-04" db="EMBL/GenBank/DDBJ databases">
        <title>Whole genome sequencing of oral phylogroup 2 treponemes.</title>
        <authorList>
            <person name="Chan Y."/>
            <person name="Zeng H.H."/>
            <person name="Yu X.L."/>
            <person name="Leung W.K."/>
            <person name="Watt R.M."/>
        </authorList>
    </citation>
    <scope>NUCLEOTIDE SEQUENCE</scope>
    <source>
        <strain evidence="8">OMZ 847</strain>
    </source>
</reference>
<evidence type="ECO:0000256" key="5">
    <source>
        <dbReference type="ARBA" id="ARBA00029758"/>
    </source>
</evidence>
<evidence type="ECO:0000256" key="3">
    <source>
        <dbReference type="ARBA" id="ARBA00012098"/>
    </source>
</evidence>
<dbReference type="InterPro" id="IPR011051">
    <property type="entry name" value="RmlC_Cupin_sf"/>
</dbReference>
<dbReference type="Pfam" id="PF00908">
    <property type="entry name" value="dTDP_sugar_isom"/>
    <property type="match status" value="1"/>
</dbReference>
<dbReference type="InterPro" id="IPR000888">
    <property type="entry name" value="RmlC-like"/>
</dbReference>
<dbReference type="InterPro" id="IPR014710">
    <property type="entry name" value="RmlC-like_jellyroll"/>
</dbReference>
<dbReference type="Gene3D" id="2.60.120.10">
    <property type="entry name" value="Jelly Rolls"/>
    <property type="match status" value="1"/>
</dbReference>
<evidence type="ECO:0000313" key="8">
    <source>
        <dbReference type="EMBL" id="UTY28297.1"/>
    </source>
</evidence>
<gene>
    <name evidence="8" type="ORF">E4N76_04375</name>
</gene>
<sequence length="179" mass="20611">MIIKTATEIAGLFILSNTFFSDERGSFKKVFTKNEFTDLNLEFSFKELYYSINRKDVIRGMHFQTPPHDHVKLVYVIHGAITDICLDIRKNSKTYGKYFSIELSGNDAKYLYIPRGIAHGFAARTDTAIVHYAQTSCYNKEHDCGIHYASFGYDWNIAQPIVSERDKAFPCMQTYEGVF</sequence>
<dbReference type="EMBL" id="CP038802">
    <property type="protein sequence ID" value="UTY28297.1"/>
    <property type="molecule type" value="Genomic_DNA"/>
</dbReference>
<name>A0ABY5HTN6_9SPIR</name>
<evidence type="ECO:0000256" key="6">
    <source>
        <dbReference type="ARBA" id="ARBA00031424"/>
    </source>
</evidence>
<proteinExistence type="predicted"/>
<dbReference type="EC" id="5.1.3.13" evidence="3"/>
<dbReference type="CDD" id="cd00438">
    <property type="entry name" value="cupin_RmlC"/>
    <property type="match status" value="1"/>
</dbReference>
<keyword evidence="9" id="KW-1185">Reference proteome</keyword>
<evidence type="ECO:0000256" key="1">
    <source>
        <dbReference type="ARBA" id="ARBA00001298"/>
    </source>
</evidence>
<protein>
    <recommendedName>
        <fullName evidence="4">dTDP-4-dehydrorhamnose 3,5-epimerase</fullName>
        <ecNumber evidence="3">5.1.3.13</ecNumber>
    </recommendedName>
    <alternativeName>
        <fullName evidence="6">Thymidine diphospho-4-keto-rhamnose 3,5-epimerase</fullName>
    </alternativeName>
    <alternativeName>
        <fullName evidence="5">dTDP-4-keto-6-deoxyglucose 3,5-epimerase</fullName>
    </alternativeName>
    <alternativeName>
        <fullName evidence="7">dTDP-6-deoxy-D-xylo-4-hexulose 3,5-epimerase</fullName>
    </alternativeName>
</protein>